<dbReference type="RefSeq" id="WP_188516245.1">
    <property type="nucleotide sequence ID" value="NZ_BMES01000001.1"/>
</dbReference>
<evidence type="ECO:0000313" key="2">
    <source>
        <dbReference type="EMBL" id="GGH09832.1"/>
    </source>
</evidence>
<organism evidence="2 3">
    <name type="scientific">Alsobacter metallidurans</name>
    <dbReference type="NCBI Taxonomy" id="340221"/>
    <lineage>
        <taxon>Bacteria</taxon>
        <taxon>Pseudomonadati</taxon>
        <taxon>Pseudomonadota</taxon>
        <taxon>Alphaproteobacteria</taxon>
        <taxon>Hyphomicrobiales</taxon>
        <taxon>Alsobacteraceae</taxon>
        <taxon>Alsobacter</taxon>
    </lineage>
</organism>
<evidence type="ECO:0000256" key="1">
    <source>
        <dbReference type="SAM" id="Phobius"/>
    </source>
</evidence>
<keyword evidence="1" id="KW-1133">Transmembrane helix</keyword>
<feature type="transmembrane region" description="Helical" evidence="1">
    <location>
        <begin position="60"/>
        <end position="79"/>
    </location>
</feature>
<evidence type="ECO:0000313" key="3">
    <source>
        <dbReference type="Proteomes" id="UP000603912"/>
    </source>
</evidence>
<dbReference type="Proteomes" id="UP000603912">
    <property type="component" value="Unassembled WGS sequence"/>
</dbReference>
<protein>
    <submittedName>
        <fullName evidence="2">Uncharacterized protein</fullName>
    </submittedName>
</protein>
<keyword evidence="3" id="KW-1185">Reference proteome</keyword>
<proteinExistence type="predicted"/>
<accession>A0A917MIA6</accession>
<name>A0A917MIA6_9HYPH</name>
<reference evidence="2" key="2">
    <citation type="submission" date="2020-09" db="EMBL/GenBank/DDBJ databases">
        <authorList>
            <person name="Sun Q."/>
            <person name="Zhou Y."/>
        </authorList>
    </citation>
    <scope>NUCLEOTIDE SEQUENCE</scope>
    <source>
        <strain evidence="2">CGMCC 1.12214</strain>
    </source>
</reference>
<keyword evidence="1" id="KW-0812">Transmembrane</keyword>
<comment type="caution">
    <text evidence="2">The sequence shown here is derived from an EMBL/GenBank/DDBJ whole genome shotgun (WGS) entry which is preliminary data.</text>
</comment>
<dbReference type="EMBL" id="BMES01000001">
    <property type="protein sequence ID" value="GGH09832.1"/>
    <property type="molecule type" value="Genomic_DNA"/>
</dbReference>
<sequence>MADDIRSGEGALGNVTDIASKAADTARQKISDASEAVQNMSAQDATRMAKQGGEYAYDTITSHPFATAAIGGLIAYALFGSRRSDDYGMDRGYRRARSLANDYADTARGRFGDYAGEARSYADQARSTLSDYDLSAAYDMGRDYAQRLGGQASREPLATAVGIGLVAWMLSSFIRK</sequence>
<gene>
    <name evidence="2" type="ORF">GCM10007036_06070</name>
</gene>
<dbReference type="AlphaFoldDB" id="A0A917MIA6"/>
<keyword evidence="1" id="KW-0472">Membrane</keyword>
<reference evidence="2" key="1">
    <citation type="journal article" date="2014" name="Int. J. Syst. Evol. Microbiol.">
        <title>Complete genome sequence of Corynebacterium casei LMG S-19264T (=DSM 44701T), isolated from a smear-ripened cheese.</title>
        <authorList>
            <consortium name="US DOE Joint Genome Institute (JGI-PGF)"/>
            <person name="Walter F."/>
            <person name="Albersmeier A."/>
            <person name="Kalinowski J."/>
            <person name="Ruckert C."/>
        </authorList>
    </citation>
    <scope>NUCLEOTIDE SEQUENCE</scope>
    <source>
        <strain evidence="2">CGMCC 1.12214</strain>
    </source>
</reference>